<dbReference type="OrthoDB" id="432544at2759"/>
<dbReference type="Gene3D" id="3.40.50.1360">
    <property type="match status" value="1"/>
</dbReference>
<organism evidence="2 3">
    <name type="scientific">Puccinia striiformis</name>
    <dbReference type="NCBI Taxonomy" id="27350"/>
    <lineage>
        <taxon>Eukaryota</taxon>
        <taxon>Fungi</taxon>
        <taxon>Dikarya</taxon>
        <taxon>Basidiomycota</taxon>
        <taxon>Pucciniomycotina</taxon>
        <taxon>Pucciniomycetes</taxon>
        <taxon>Pucciniales</taxon>
        <taxon>Pucciniaceae</taxon>
        <taxon>Puccinia</taxon>
    </lineage>
</organism>
<evidence type="ECO:0000313" key="2">
    <source>
        <dbReference type="EMBL" id="POW17811.1"/>
    </source>
</evidence>
<dbReference type="InterPro" id="IPR037171">
    <property type="entry name" value="NagB/RpiA_transferase-like"/>
</dbReference>
<evidence type="ECO:0000313" key="3">
    <source>
        <dbReference type="Proteomes" id="UP000238274"/>
    </source>
</evidence>
<gene>
    <name evidence="2" type="ORF">PSHT_06251</name>
</gene>
<dbReference type="Pfam" id="PF01182">
    <property type="entry name" value="Glucosamine_iso"/>
    <property type="match status" value="1"/>
</dbReference>
<reference evidence="3" key="3">
    <citation type="journal article" date="2018" name="Mol. Plant Microbe Interact.">
        <title>Genome sequence resources for the wheat stripe rust pathogen (Puccinia striiformis f. sp. tritici) and the barley stripe rust pathogen (Puccinia striiformis f. sp. hordei).</title>
        <authorList>
            <person name="Xia C."/>
            <person name="Wang M."/>
            <person name="Yin C."/>
            <person name="Cornejo O.E."/>
            <person name="Hulbert S.H."/>
            <person name="Chen X."/>
        </authorList>
    </citation>
    <scope>NUCLEOTIDE SEQUENCE [LARGE SCALE GENOMIC DNA]</scope>
    <source>
        <strain evidence="3">93TX-2</strain>
    </source>
</reference>
<name>A0A2S4W7R9_9BASI</name>
<sequence>MAPAPSTTPHPAILYALPKDRVAGSLGDLVIKAQDEALRNEPSSLWPSLVVRWRKLWSMGSTVEMKSNGIDGPLSIKGGLLRRRKSSTFRSPRLEPSDRTLMILKKWRMSTCEKQLMNEFAGKTAVAFPRFDLMPSGTGPEGHTCSLFPGYDLSKEDLALNNSPKPLSTRITPVLNYAHKVAFVAIGESKKESFETCSIILNQAFLPLSSNLSLLDKSTDGLNRIKLNLKDQPFTVDGTQVDYTTRRSISLNHQNQSQAGTKPPKSLTSCKITSPLMGPSRGVALVEQIENSWGSTSSVKSLGPNLLKSRTMINRGYLLVGHGKIILVC</sequence>
<dbReference type="VEuPathDB" id="FungiDB:PSHT_06251"/>
<dbReference type="GO" id="GO:0005975">
    <property type="term" value="P:carbohydrate metabolic process"/>
    <property type="evidence" value="ECO:0007669"/>
    <property type="project" value="InterPro"/>
</dbReference>
<dbReference type="VEuPathDB" id="FungiDB:PSTT_09151"/>
<protein>
    <recommendedName>
        <fullName evidence="1">Glucosamine/galactosamine-6-phosphate isomerase domain-containing protein</fullName>
    </recommendedName>
</protein>
<keyword evidence="3" id="KW-1185">Reference proteome</keyword>
<evidence type="ECO:0000259" key="1">
    <source>
        <dbReference type="Pfam" id="PF01182"/>
    </source>
</evidence>
<dbReference type="Proteomes" id="UP000238274">
    <property type="component" value="Unassembled WGS sequence"/>
</dbReference>
<feature type="domain" description="Glucosamine/galactosamine-6-phosphate isomerase" evidence="1">
    <location>
        <begin position="111"/>
        <end position="196"/>
    </location>
</feature>
<reference evidence="2 3" key="1">
    <citation type="submission" date="2017-12" db="EMBL/GenBank/DDBJ databases">
        <title>Gene loss provides genomic basis for host adaptation in cereal stripe rust fungi.</title>
        <authorList>
            <person name="Xia C."/>
        </authorList>
    </citation>
    <scope>NUCLEOTIDE SEQUENCE [LARGE SCALE GENOMIC DNA]</scope>
    <source>
        <strain evidence="2 3">93TX-2</strain>
    </source>
</reference>
<dbReference type="InterPro" id="IPR039104">
    <property type="entry name" value="6PGL"/>
</dbReference>
<dbReference type="EMBL" id="PKSM01000072">
    <property type="protein sequence ID" value="POW17811.1"/>
    <property type="molecule type" value="Genomic_DNA"/>
</dbReference>
<proteinExistence type="predicted"/>
<accession>A0A2S4W7R9</accession>
<dbReference type="PANTHER" id="PTHR11054:SF0">
    <property type="entry name" value="6-PHOSPHOGLUCONOLACTONASE"/>
    <property type="match status" value="1"/>
</dbReference>
<comment type="caution">
    <text evidence="2">The sequence shown here is derived from an EMBL/GenBank/DDBJ whole genome shotgun (WGS) entry which is preliminary data.</text>
</comment>
<dbReference type="AlphaFoldDB" id="A0A2S4W7R9"/>
<dbReference type="InterPro" id="IPR006148">
    <property type="entry name" value="Glc/Gal-6P_isomerase"/>
</dbReference>
<reference evidence="3" key="2">
    <citation type="journal article" date="2018" name="BMC Genomics">
        <title>Genomic insights into host adaptation between the wheat stripe rust pathogen (Puccinia striiformis f. sp. tritici) and the barley stripe rust pathogen (Puccinia striiformis f. sp. hordei).</title>
        <authorList>
            <person name="Xia C."/>
            <person name="Wang M."/>
            <person name="Yin C."/>
            <person name="Cornejo O.E."/>
            <person name="Hulbert S.H."/>
            <person name="Chen X."/>
        </authorList>
    </citation>
    <scope>NUCLEOTIDE SEQUENCE [LARGE SCALE GENOMIC DNA]</scope>
    <source>
        <strain evidence="3">93TX-2</strain>
    </source>
</reference>
<dbReference type="SUPFAM" id="SSF100950">
    <property type="entry name" value="NagB/RpiA/CoA transferase-like"/>
    <property type="match status" value="1"/>
</dbReference>
<dbReference type="PANTHER" id="PTHR11054">
    <property type="entry name" value="6-PHOSPHOGLUCONOLACTONASE"/>
    <property type="match status" value="1"/>
</dbReference>